<feature type="domain" description="3D" evidence="3">
    <location>
        <begin position="353"/>
        <end position="405"/>
    </location>
</feature>
<protein>
    <submittedName>
        <fullName evidence="4">3D (Asp-Asp-Asp) domain-containing protein</fullName>
    </submittedName>
</protein>
<dbReference type="EMBL" id="PDBW01000001">
    <property type="protein sequence ID" value="PFH01362.1"/>
    <property type="molecule type" value="Genomic_DNA"/>
</dbReference>
<keyword evidence="2" id="KW-0472">Membrane</keyword>
<organism evidence="4 5">
    <name type="scientific">Acetivibrio thermocellus AD2</name>
    <dbReference type="NCBI Taxonomy" id="1138384"/>
    <lineage>
        <taxon>Bacteria</taxon>
        <taxon>Bacillati</taxon>
        <taxon>Bacillota</taxon>
        <taxon>Clostridia</taxon>
        <taxon>Eubacteriales</taxon>
        <taxon>Oscillospiraceae</taxon>
        <taxon>Acetivibrio</taxon>
    </lineage>
</organism>
<dbReference type="SUPFAM" id="SSF50685">
    <property type="entry name" value="Barwin-like endoglucanases"/>
    <property type="match status" value="1"/>
</dbReference>
<sequence>MEININSVFEELKNREILTQKNVSDIKNYISVRYPNHSPQKKAAIFADAVNKIINKNISSISITYRDGIRKTLLRETVKKTPFAINANDVYHACVNSGFKEDNFINEVSQWCGNILENPHIKDAVKDYTLKLISLAETPSTIDDTVNNSINDTKCEPLSHDRDTELLPENVSGQDVKMPDAEVIEEISVSDDTPVESEYVSSIELDAASNIPDTGSTLGTHETGSIKSVPGIKKIVIAASALVLIITFFSVALSGKLKKTAGTVQPSAPEATPSPSYVSIFNSLNTPDDLYLKKAILSNLGYSMGIHRNVPKHKKVMYLTATAYDLSYESCGKTRDHPEYGITYTGTRAKLGRTVAVDPSVIPLGSEMYIIFPEEYSHLNGVYIAEDTGSLIKGNKIDIFFGEDKPGESIVNESAMKFGVRKVYVYILN</sequence>
<dbReference type="Proteomes" id="UP000223596">
    <property type="component" value="Unassembled WGS sequence"/>
</dbReference>
<proteinExistence type="predicted"/>
<comment type="caution">
    <text evidence="4">The sequence shown here is derived from an EMBL/GenBank/DDBJ whole genome shotgun (WGS) entry which is preliminary data.</text>
</comment>
<evidence type="ECO:0000259" key="3">
    <source>
        <dbReference type="Pfam" id="PF06725"/>
    </source>
</evidence>
<keyword evidence="2" id="KW-1133">Transmembrane helix</keyword>
<keyword evidence="1" id="KW-0732">Signal</keyword>
<keyword evidence="2" id="KW-0812">Transmembrane</keyword>
<evidence type="ECO:0000313" key="5">
    <source>
        <dbReference type="Proteomes" id="UP000223596"/>
    </source>
</evidence>
<evidence type="ECO:0000313" key="4">
    <source>
        <dbReference type="EMBL" id="PFH01362.1"/>
    </source>
</evidence>
<dbReference type="PANTHER" id="PTHR39160">
    <property type="entry name" value="CELL WALL-BINDING PROTEIN YOCH"/>
    <property type="match status" value="1"/>
</dbReference>
<dbReference type="AlphaFoldDB" id="A0AB36TBJ6"/>
<feature type="transmembrane region" description="Helical" evidence="2">
    <location>
        <begin position="235"/>
        <end position="253"/>
    </location>
</feature>
<dbReference type="GeneID" id="93968761"/>
<dbReference type="GO" id="GO:0004553">
    <property type="term" value="F:hydrolase activity, hydrolyzing O-glycosyl compounds"/>
    <property type="evidence" value="ECO:0007669"/>
    <property type="project" value="InterPro"/>
</dbReference>
<dbReference type="InterPro" id="IPR051933">
    <property type="entry name" value="Resuscitation_pf_RpfB"/>
</dbReference>
<evidence type="ECO:0000256" key="2">
    <source>
        <dbReference type="SAM" id="Phobius"/>
    </source>
</evidence>
<dbReference type="GO" id="GO:0009254">
    <property type="term" value="P:peptidoglycan turnover"/>
    <property type="evidence" value="ECO:0007669"/>
    <property type="project" value="InterPro"/>
</dbReference>
<dbReference type="PANTHER" id="PTHR39160:SF4">
    <property type="entry name" value="RESUSCITATION-PROMOTING FACTOR RPFB"/>
    <property type="match status" value="1"/>
</dbReference>
<dbReference type="InterPro" id="IPR036908">
    <property type="entry name" value="RlpA-like_sf"/>
</dbReference>
<name>A0AB36TBJ6_ACETH</name>
<dbReference type="Gene3D" id="2.40.40.10">
    <property type="entry name" value="RlpA-like domain"/>
    <property type="match status" value="1"/>
</dbReference>
<dbReference type="RefSeq" id="WP_003513153.1">
    <property type="nucleotide sequence ID" value="NZ_CP013828.1"/>
</dbReference>
<gene>
    <name evidence="4" type="ORF">M972_1194</name>
</gene>
<accession>A0AB36TBJ6</accession>
<dbReference type="Pfam" id="PF06725">
    <property type="entry name" value="3D"/>
    <property type="match status" value="1"/>
</dbReference>
<evidence type="ECO:0000256" key="1">
    <source>
        <dbReference type="ARBA" id="ARBA00022729"/>
    </source>
</evidence>
<dbReference type="InterPro" id="IPR010611">
    <property type="entry name" value="3D_dom"/>
</dbReference>
<reference evidence="4 5" key="1">
    <citation type="submission" date="2017-09" db="EMBL/GenBank/DDBJ databases">
        <title>Evaluation of Pacific Biosciences Sequencing Technology to Finishing C. thermocellum Genome Sequences.</title>
        <authorList>
            <person name="Brown S."/>
        </authorList>
    </citation>
    <scope>NUCLEOTIDE SEQUENCE [LARGE SCALE GENOMIC DNA]</scope>
    <source>
        <strain evidence="4 5">AD2</strain>
    </source>
</reference>
<dbReference type="InterPro" id="IPR059180">
    <property type="entry name" value="3D_YorM"/>
</dbReference>
<dbReference type="GO" id="GO:0019867">
    <property type="term" value="C:outer membrane"/>
    <property type="evidence" value="ECO:0007669"/>
    <property type="project" value="InterPro"/>
</dbReference>
<dbReference type="CDD" id="cd14667">
    <property type="entry name" value="3D_containing_proteins"/>
    <property type="match status" value="1"/>
</dbReference>